<evidence type="ECO:0000313" key="2">
    <source>
        <dbReference type="EMBL" id="MVN89037.1"/>
    </source>
</evidence>
<evidence type="ECO:0000256" key="1">
    <source>
        <dbReference type="SAM" id="Phobius"/>
    </source>
</evidence>
<protein>
    <submittedName>
        <fullName evidence="2">Uncharacterized protein</fullName>
    </submittedName>
</protein>
<name>A0A7C9LPQ9_9DEIO</name>
<keyword evidence="1" id="KW-1133">Transmembrane helix</keyword>
<reference evidence="2 3" key="1">
    <citation type="submission" date="2019-12" db="EMBL/GenBank/DDBJ databases">
        <title>Deinococcus sp. HMF7620 Genome sequencing and assembly.</title>
        <authorList>
            <person name="Kang H."/>
            <person name="Kim H."/>
            <person name="Joh K."/>
        </authorList>
    </citation>
    <scope>NUCLEOTIDE SEQUENCE [LARGE SCALE GENOMIC DNA]</scope>
    <source>
        <strain evidence="2 3">HMF7620</strain>
    </source>
</reference>
<dbReference type="RefSeq" id="WP_157461301.1">
    <property type="nucleotide sequence ID" value="NZ_WQLB01000041.1"/>
</dbReference>
<comment type="caution">
    <text evidence="2">The sequence shown here is derived from an EMBL/GenBank/DDBJ whole genome shotgun (WGS) entry which is preliminary data.</text>
</comment>
<dbReference type="EMBL" id="WQLB01000041">
    <property type="protein sequence ID" value="MVN89037.1"/>
    <property type="molecule type" value="Genomic_DNA"/>
</dbReference>
<keyword evidence="1" id="KW-0472">Membrane</keyword>
<feature type="transmembrane region" description="Helical" evidence="1">
    <location>
        <begin position="20"/>
        <end position="41"/>
    </location>
</feature>
<keyword evidence="1" id="KW-0812">Transmembrane</keyword>
<dbReference type="Proteomes" id="UP000483286">
    <property type="component" value="Unassembled WGS sequence"/>
</dbReference>
<feature type="transmembrane region" description="Helical" evidence="1">
    <location>
        <begin position="105"/>
        <end position="130"/>
    </location>
</feature>
<keyword evidence="3" id="KW-1185">Reference proteome</keyword>
<gene>
    <name evidence="2" type="ORF">GO986_20050</name>
</gene>
<proteinExistence type="predicted"/>
<organism evidence="2 3">
    <name type="scientific">Deinococcus arboris</name>
    <dbReference type="NCBI Taxonomy" id="2682977"/>
    <lineage>
        <taxon>Bacteria</taxon>
        <taxon>Thermotogati</taxon>
        <taxon>Deinococcota</taxon>
        <taxon>Deinococci</taxon>
        <taxon>Deinococcales</taxon>
        <taxon>Deinococcaceae</taxon>
        <taxon>Deinococcus</taxon>
    </lineage>
</organism>
<evidence type="ECO:0000313" key="3">
    <source>
        <dbReference type="Proteomes" id="UP000483286"/>
    </source>
</evidence>
<accession>A0A7C9LPQ9</accession>
<sequence>MTAPASAPTPGPVPKRLSFLTVPLLISLLYAAFSLLTLPFLGPRIQEMLPQIQAQLGLPTEVLPPALIPTVLWLSFALTSLEILLLYFTRRAVLEGRAWGRVSSLLIGVVSLLIFPLGTLLGLVMLVGAFDREVVAYTKN</sequence>
<feature type="transmembrane region" description="Helical" evidence="1">
    <location>
        <begin position="62"/>
        <end position="85"/>
    </location>
</feature>
<dbReference type="AlphaFoldDB" id="A0A7C9LPQ9"/>